<accession>A0A4Y4CS60</accession>
<evidence type="ECO:0000313" key="3">
    <source>
        <dbReference type="Proteomes" id="UP000318422"/>
    </source>
</evidence>
<protein>
    <recommendedName>
        <fullName evidence="4">Glycosyltransferase RgtA/B/C/D-like domain-containing protein</fullName>
    </recommendedName>
</protein>
<dbReference type="OrthoDB" id="8556356at2"/>
<feature type="transmembrane region" description="Helical" evidence="1">
    <location>
        <begin position="148"/>
        <end position="166"/>
    </location>
</feature>
<evidence type="ECO:0008006" key="4">
    <source>
        <dbReference type="Google" id="ProtNLM"/>
    </source>
</evidence>
<feature type="transmembrane region" description="Helical" evidence="1">
    <location>
        <begin position="425"/>
        <end position="446"/>
    </location>
</feature>
<dbReference type="Proteomes" id="UP000318422">
    <property type="component" value="Unassembled WGS sequence"/>
</dbReference>
<feature type="transmembrane region" description="Helical" evidence="1">
    <location>
        <begin position="299"/>
        <end position="317"/>
    </location>
</feature>
<comment type="caution">
    <text evidence="2">The sequence shown here is derived from an EMBL/GenBank/DDBJ whole genome shotgun (WGS) entry which is preliminary data.</text>
</comment>
<feature type="transmembrane region" description="Helical" evidence="1">
    <location>
        <begin position="122"/>
        <end position="141"/>
    </location>
</feature>
<reference evidence="2 3" key="1">
    <citation type="submission" date="2019-06" db="EMBL/GenBank/DDBJ databases">
        <title>Whole genome shotgun sequence of Zoogloea ramigera NBRC 15342.</title>
        <authorList>
            <person name="Hosoyama A."/>
            <person name="Uohara A."/>
            <person name="Ohji S."/>
            <person name="Ichikawa N."/>
        </authorList>
    </citation>
    <scope>NUCLEOTIDE SEQUENCE [LARGE SCALE GENOMIC DNA]</scope>
    <source>
        <strain evidence="2 3">NBRC 15342</strain>
    </source>
</reference>
<feature type="transmembrane region" description="Helical" evidence="1">
    <location>
        <begin position="75"/>
        <end position="92"/>
    </location>
</feature>
<feature type="transmembrane region" description="Helical" evidence="1">
    <location>
        <begin position="21"/>
        <end position="39"/>
    </location>
</feature>
<keyword evidence="3" id="KW-1185">Reference proteome</keyword>
<dbReference type="AlphaFoldDB" id="A0A4Y4CS60"/>
<dbReference type="EMBL" id="BJNV01000002">
    <property type="protein sequence ID" value="GEC94083.1"/>
    <property type="molecule type" value="Genomic_DNA"/>
</dbReference>
<feature type="transmembrane region" description="Helical" evidence="1">
    <location>
        <begin position="214"/>
        <end position="239"/>
    </location>
</feature>
<dbReference type="RefSeq" id="WP_141348839.1">
    <property type="nucleotide sequence ID" value="NZ_BJNV01000002.1"/>
</dbReference>
<evidence type="ECO:0000256" key="1">
    <source>
        <dbReference type="SAM" id="Phobius"/>
    </source>
</evidence>
<feature type="transmembrane region" description="Helical" evidence="1">
    <location>
        <begin position="178"/>
        <end position="202"/>
    </location>
</feature>
<proteinExistence type="predicted"/>
<feature type="transmembrane region" description="Helical" evidence="1">
    <location>
        <begin position="268"/>
        <end position="287"/>
    </location>
</feature>
<name>A0A4Y4CS60_ZOORA</name>
<sequence length="546" mass="58190">MPNAASRFSFNLPAPLKAWQLGLLLAIYLVVGTTGHLPWRGDDLTYLGPIHSILTHGNWLIPELAGETFRDFPPLYYWVGALLAKALGWLLPIHDAARLASSLFTAAFLYWIGVAARRLYGPTAFAPSILLGVSSLGLVVHAHETQPVLAQLAGMALCYAGLGQLAGRPLAGGLEAGLGAGFAFLAGGLPALALTLPVMLVAPLLCSACRSRTAIGGIAAGAAVAILIPAAWFAAIAALQPGEASRWWASELASVLPHADHLGNFSRLLQLLGWFAWPLWPIAGWAIWRSRHVLTTPPLALPIAACVLAILLVTTTGPLRPASALPVLPAFCLLATLGASSLRRGAANAFDWFSVVAFTFFAILVWLGWSALSFGWPPGLARQLAKTAPNFASSSIGLTASIGALISIALLVLPQLTQRTPWRGATNWALGMTLLWCLAVALWQPWFAHTKNYQPVAGELRKVLSAQPAGCISRQGLADTQRAALDYFADIQTISDKTEAAKGCPLHLNYAVGANSKKLKEDGTLIWERRLGGGRKAEVFRLYRRG</sequence>
<feature type="transmembrane region" description="Helical" evidence="1">
    <location>
        <begin position="99"/>
        <end position="116"/>
    </location>
</feature>
<gene>
    <name evidence="2" type="ORF">ZRA01_01560</name>
</gene>
<keyword evidence="1" id="KW-1133">Transmembrane helix</keyword>
<organism evidence="2 3">
    <name type="scientific">Zoogloea ramigera</name>
    <dbReference type="NCBI Taxonomy" id="350"/>
    <lineage>
        <taxon>Bacteria</taxon>
        <taxon>Pseudomonadati</taxon>
        <taxon>Pseudomonadota</taxon>
        <taxon>Betaproteobacteria</taxon>
        <taxon>Rhodocyclales</taxon>
        <taxon>Zoogloeaceae</taxon>
        <taxon>Zoogloea</taxon>
    </lineage>
</organism>
<feature type="transmembrane region" description="Helical" evidence="1">
    <location>
        <begin position="323"/>
        <end position="342"/>
    </location>
</feature>
<evidence type="ECO:0000313" key="2">
    <source>
        <dbReference type="EMBL" id="GEC94083.1"/>
    </source>
</evidence>
<feature type="transmembrane region" description="Helical" evidence="1">
    <location>
        <begin position="391"/>
        <end position="413"/>
    </location>
</feature>
<keyword evidence="1" id="KW-0812">Transmembrane</keyword>
<keyword evidence="1" id="KW-0472">Membrane</keyword>
<feature type="transmembrane region" description="Helical" evidence="1">
    <location>
        <begin position="349"/>
        <end position="371"/>
    </location>
</feature>